<evidence type="ECO:0000259" key="3">
    <source>
        <dbReference type="PROSITE" id="PS50894"/>
    </source>
</evidence>
<organism evidence="4 5">
    <name type="scientific">Rhizopogon vesiculosus</name>
    <dbReference type="NCBI Taxonomy" id="180088"/>
    <lineage>
        <taxon>Eukaryota</taxon>
        <taxon>Fungi</taxon>
        <taxon>Dikarya</taxon>
        <taxon>Basidiomycota</taxon>
        <taxon>Agaricomycotina</taxon>
        <taxon>Agaricomycetes</taxon>
        <taxon>Agaricomycetidae</taxon>
        <taxon>Boletales</taxon>
        <taxon>Suillineae</taxon>
        <taxon>Rhizopogonaceae</taxon>
        <taxon>Rhizopogon</taxon>
    </lineage>
</organism>
<keyword evidence="1" id="KW-0597">Phosphoprotein</keyword>
<feature type="compositionally biased region" description="Basic and acidic residues" evidence="2">
    <location>
        <begin position="32"/>
        <end position="46"/>
    </location>
</feature>
<proteinExistence type="predicted"/>
<dbReference type="GO" id="GO:0043424">
    <property type="term" value="F:protein histidine kinase binding"/>
    <property type="evidence" value="ECO:0007669"/>
    <property type="project" value="InterPro"/>
</dbReference>
<dbReference type="AlphaFoldDB" id="A0A1J8QMX0"/>
<protein>
    <recommendedName>
        <fullName evidence="3">HPt domain-containing protein</fullName>
    </recommendedName>
</protein>
<dbReference type="Proteomes" id="UP000183567">
    <property type="component" value="Unassembled WGS sequence"/>
</dbReference>
<evidence type="ECO:0000313" key="5">
    <source>
        <dbReference type="Proteomes" id="UP000183567"/>
    </source>
</evidence>
<feature type="modified residue" description="Phosphohistidine" evidence="1">
    <location>
        <position position="135"/>
    </location>
</feature>
<name>A0A1J8QMX0_9AGAM</name>
<dbReference type="Gene3D" id="1.20.120.160">
    <property type="entry name" value="HPT domain"/>
    <property type="match status" value="1"/>
</dbReference>
<accession>A0A1J8QMX0</accession>
<evidence type="ECO:0000313" key="4">
    <source>
        <dbReference type="EMBL" id="OJA14752.1"/>
    </source>
</evidence>
<dbReference type="PROSITE" id="PS50894">
    <property type="entry name" value="HPT"/>
    <property type="match status" value="1"/>
</dbReference>
<dbReference type="GO" id="GO:0000160">
    <property type="term" value="P:phosphorelay signal transduction system"/>
    <property type="evidence" value="ECO:0007669"/>
    <property type="project" value="InterPro"/>
</dbReference>
<dbReference type="OrthoDB" id="1673781at2759"/>
<dbReference type="EMBL" id="LVVM01003503">
    <property type="protein sequence ID" value="OJA14752.1"/>
    <property type="molecule type" value="Genomic_DNA"/>
</dbReference>
<dbReference type="GO" id="GO:0005737">
    <property type="term" value="C:cytoplasm"/>
    <property type="evidence" value="ECO:0007669"/>
    <property type="project" value="TreeGrafter"/>
</dbReference>
<evidence type="ECO:0000256" key="2">
    <source>
        <dbReference type="SAM" id="MobiDB-lite"/>
    </source>
</evidence>
<dbReference type="PANTHER" id="PTHR28242:SF52">
    <property type="entry name" value="PHOSPHORELAY INTERMEDIATE PROTEIN YPD1"/>
    <property type="match status" value="1"/>
</dbReference>
<gene>
    <name evidence="4" type="ORF">AZE42_03181</name>
</gene>
<dbReference type="GO" id="GO:0009927">
    <property type="term" value="F:histidine phosphotransfer kinase activity"/>
    <property type="evidence" value="ECO:0007669"/>
    <property type="project" value="InterPro"/>
</dbReference>
<dbReference type="CDD" id="cd00088">
    <property type="entry name" value="HPT"/>
    <property type="match status" value="1"/>
</dbReference>
<dbReference type="InterPro" id="IPR036641">
    <property type="entry name" value="HPT_dom_sf"/>
</dbReference>
<dbReference type="InterPro" id="IPR008207">
    <property type="entry name" value="Sig_transdc_His_kin_Hpt_dom"/>
</dbReference>
<dbReference type="GO" id="GO:0005634">
    <property type="term" value="C:nucleus"/>
    <property type="evidence" value="ECO:0007669"/>
    <property type="project" value="TreeGrafter"/>
</dbReference>
<dbReference type="STRING" id="180088.A0A1J8QMX0"/>
<dbReference type="Pfam" id="PF01627">
    <property type="entry name" value="Hpt"/>
    <property type="match status" value="1"/>
</dbReference>
<dbReference type="PANTHER" id="PTHR28242">
    <property type="entry name" value="PHOSPHORELAY INTERMEDIATE PROTEIN YPD1"/>
    <property type="match status" value="1"/>
</dbReference>
<sequence>MSPALRARSPNIMDDIVKRPPPSPSDKAPPQKKLDVKSRPASEEPTPKAGSLVLTPKEKSDLKEADKKEAKKDEPSKQDVIDMEVFDQILELDDGDSFFVSMMVSDYLKQVEVTFNQMDQAMKTKDLKQISQLGHFLKGSSAALGVKQVSATCEKIQNDAKGIPSEKTLEEVVSLLKRVKEEYSAAKRWLLEYCQKPVDSTVC</sequence>
<feature type="region of interest" description="Disordered" evidence="2">
    <location>
        <begin position="1"/>
        <end position="77"/>
    </location>
</feature>
<dbReference type="InterPro" id="IPR045871">
    <property type="entry name" value="AHP1-5/YPD1"/>
</dbReference>
<reference evidence="4 5" key="1">
    <citation type="submission" date="2016-03" db="EMBL/GenBank/DDBJ databases">
        <title>Comparative genomics of the ectomycorrhizal sister species Rhizopogon vinicolor and Rhizopogon vesiculosus (Basidiomycota: Boletales) reveals a divergence of the mating type B locus.</title>
        <authorList>
            <person name="Mujic A.B."/>
            <person name="Kuo A."/>
            <person name="Tritt A."/>
            <person name="Lipzen A."/>
            <person name="Chen C."/>
            <person name="Johnson J."/>
            <person name="Sharma A."/>
            <person name="Barry K."/>
            <person name="Grigoriev I.V."/>
            <person name="Spatafora J.W."/>
        </authorList>
    </citation>
    <scope>NUCLEOTIDE SEQUENCE [LARGE SCALE GENOMIC DNA]</scope>
    <source>
        <strain evidence="4 5">AM-OR11-056</strain>
    </source>
</reference>
<comment type="caution">
    <text evidence="4">The sequence shown here is derived from an EMBL/GenBank/DDBJ whole genome shotgun (WGS) entry which is preliminary data.</text>
</comment>
<keyword evidence="5" id="KW-1185">Reference proteome</keyword>
<feature type="domain" description="HPt" evidence="3">
    <location>
        <begin position="96"/>
        <end position="193"/>
    </location>
</feature>
<feature type="compositionally biased region" description="Basic and acidic residues" evidence="2">
    <location>
        <begin position="56"/>
        <end position="77"/>
    </location>
</feature>
<dbReference type="SMART" id="SM00073">
    <property type="entry name" value="HPT"/>
    <property type="match status" value="1"/>
</dbReference>
<evidence type="ECO:0000256" key="1">
    <source>
        <dbReference type="PROSITE-ProRule" id="PRU00110"/>
    </source>
</evidence>
<dbReference type="SUPFAM" id="SSF47226">
    <property type="entry name" value="Histidine-containing phosphotransfer domain, HPT domain"/>
    <property type="match status" value="1"/>
</dbReference>